<evidence type="ECO:0000256" key="7">
    <source>
        <dbReference type="ARBA" id="ARBA00023002"/>
    </source>
</evidence>
<dbReference type="Gene3D" id="1.20.140.10">
    <property type="entry name" value="Butyryl-CoA Dehydrogenase, subunit A, domain 3"/>
    <property type="match status" value="2"/>
</dbReference>
<dbReference type="GO" id="GO:0050660">
    <property type="term" value="F:flavin adenine dinucleotide binding"/>
    <property type="evidence" value="ECO:0007669"/>
    <property type="project" value="InterPro"/>
</dbReference>
<dbReference type="Pfam" id="PF02771">
    <property type="entry name" value="Acyl-CoA_dh_N"/>
    <property type="match status" value="1"/>
</dbReference>
<dbReference type="InterPro" id="IPR009075">
    <property type="entry name" value="AcylCo_DH/oxidase_C"/>
</dbReference>
<keyword evidence="5" id="KW-0274">FAD</keyword>
<dbReference type="InterPro" id="IPR046373">
    <property type="entry name" value="Acyl-CoA_Oxase/DH_mid-dom_sf"/>
</dbReference>
<dbReference type="InterPro" id="IPR049448">
    <property type="entry name" value="ACAD9/ACADV-like_C"/>
</dbReference>
<evidence type="ECO:0000256" key="4">
    <source>
        <dbReference type="ARBA" id="ARBA00022630"/>
    </source>
</evidence>
<protein>
    <submittedName>
        <fullName evidence="13">Complex I assembly factor ACAD9, mitochondrial</fullName>
    </submittedName>
</protein>
<dbReference type="AlphaFoldDB" id="A0A6J0C8A6"/>
<keyword evidence="7" id="KW-0560">Oxidoreductase</keyword>
<dbReference type="InterPro" id="IPR013786">
    <property type="entry name" value="AcylCoA_DH/ox_N"/>
</dbReference>
<evidence type="ECO:0000256" key="1">
    <source>
        <dbReference type="ARBA" id="ARBA00001974"/>
    </source>
</evidence>
<dbReference type="GO" id="GO:0005739">
    <property type="term" value="C:mitochondrion"/>
    <property type="evidence" value="ECO:0007669"/>
    <property type="project" value="UniProtKB-SubCell"/>
</dbReference>
<evidence type="ECO:0000256" key="6">
    <source>
        <dbReference type="ARBA" id="ARBA00022946"/>
    </source>
</evidence>
<dbReference type="GeneID" id="107226353"/>
<keyword evidence="8" id="KW-0496">Mitochondrion</keyword>
<dbReference type="Gene3D" id="2.40.110.10">
    <property type="entry name" value="Butyryl-CoA Dehydrogenase, subunit A, domain 2"/>
    <property type="match status" value="1"/>
</dbReference>
<organism evidence="13">
    <name type="scientific">Neodiprion lecontei</name>
    <name type="common">Redheaded pine sawfly</name>
    <dbReference type="NCBI Taxonomy" id="441921"/>
    <lineage>
        <taxon>Eukaryota</taxon>
        <taxon>Metazoa</taxon>
        <taxon>Ecdysozoa</taxon>
        <taxon>Arthropoda</taxon>
        <taxon>Hexapoda</taxon>
        <taxon>Insecta</taxon>
        <taxon>Pterygota</taxon>
        <taxon>Neoptera</taxon>
        <taxon>Endopterygota</taxon>
        <taxon>Hymenoptera</taxon>
        <taxon>Tenthredinoidea</taxon>
        <taxon>Diprionidae</taxon>
        <taxon>Diprioninae</taxon>
        <taxon>Neodiprion</taxon>
    </lineage>
</organism>
<dbReference type="SUPFAM" id="SSF56645">
    <property type="entry name" value="Acyl-CoA dehydrogenase NM domain-like"/>
    <property type="match status" value="1"/>
</dbReference>
<evidence type="ECO:0000256" key="5">
    <source>
        <dbReference type="ARBA" id="ARBA00022827"/>
    </source>
</evidence>
<dbReference type="Pfam" id="PF00441">
    <property type="entry name" value="Acyl-CoA_dh_1"/>
    <property type="match status" value="1"/>
</dbReference>
<sequence>MLTTRMLLRRHTSYLKYSYASARRFTQAAEESEDIITSQEYKLAPLPQKKPQREPFVKNLFIGRFDNDLLAYPEVQPNERQNQFNAWLAPIEDCINRNLEVKESNINVISNELVEQLKDFGVFRATITEEYKGIGLNSTEYARLIEVVGKHPSLASYVISRTEPTELILKYGTEQQKQKFLPRIASGELIPTLALAEDNTDIDAIPLNATAVGTECKRYYKLNAEKIHVLNGNQANCFIVLANCTETNDPLHRPDIPTIFIIERENSGIDSSKKVENIGQRGLEVYKVNFTDTLVPRENLLGLIGGAPKIALDLITLGKECIGSQVIAILKDFINILTKHAIERKHYDKQIMTYDFAKEIIAKMSTDLYAIESMTYMTTGLIDEYKDQNCSVESAIVAAYSMNKCVDQILQGLKLLGRKTYLKDSPYERIYLDALGLALYNESSIDLHTYIAVMGLHHSGSINSETIQKYRNPFMFPSFLLKEVFLSSNGPDLALDEYLHPSLQVSAKLLQAAVHWLHDAAEQMLITHGTKVTEAHMELRRLADMAIDIYMMTAALGRASRSYCIGLRLSEKDIVMAHSICWNAHRRVKKNHEEIKLGDEGNCDDVYRIIAKKIFEQHGYFPEHPLKKNF</sequence>
<dbReference type="InterPro" id="IPR036250">
    <property type="entry name" value="AcylCo_DH-like_C"/>
</dbReference>
<evidence type="ECO:0000256" key="8">
    <source>
        <dbReference type="ARBA" id="ARBA00023128"/>
    </source>
</evidence>
<name>A0A6J0C8A6_NEOLC</name>
<evidence type="ECO:0000256" key="3">
    <source>
        <dbReference type="ARBA" id="ARBA00009347"/>
    </source>
</evidence>
<dbReference type="RefSeq" id="XP_015522630.2">
    <property type="nucleotide sequence ID" value="XM_015667144.2"/>
</dbReference>
<dbReference type="PANTHER" id="PTHR43884:SF9">
    <property type="entry name" value="COMPLEX I ASSEMBLY FACTOR ACAD9, MITOCHONDRIAL"/>
    <property type="match status" value="1"/>
</dbReference>
<evidence type="ECO:0000259" key="11">
    <source>
        <dbReference type="Pfam" id="PF21343"/>
    </source>
</evidence>
<reference evidence="13" key="1">
    <citation type="submission" date="2025-08" db="UniProtKB">
        <authorList>
            <consortium name="RefSeq"/>
        </authorList>
    </citation>
    <scope>IDENTIFICATION</scope>
    <source>
        <tissue evidence="13">Thorax and Abdomen</tissue>
    </source>
</reference>
<comment type="subcellular location">
    <subcellularLocation>
        <location evidence="2">Mitochondrion</location>
    </subcellularLocation>
</comment>
<proteinExistence type="inferred from homology"/>
<feature type="domain" description="ACAD9/ACADV-like C-terminal" evidence="11">
    <location>
        <begin position="501"/>
        <end position="620"/>
    </location>
</feature>
<evidence type="ECO:0000259" key="10">
    <source>
        <dbReference type="Pfam" id="PF02771"/>
    </source>
</evidence>
<dbReference type="PANTHER" id="PTHR43884">
    <property type="entry name" value="ACYL-COA DEHYDROGENASE"/>
    <property type="match status" value="1"/>
</dbReference>
<gene>
    <name evidence="13" type="primary">LOC107226353</name>
</gene>
<evidence type="ECO:0000313" key="12">
    <source>
        <dbReference type="Proteomes" id="UP000829291"/>
    </source>
</evidence>
<comment type="cofactor">
    <cofactor evidence="1">
        <name>FAD</name>
        <dbReference type="ChEBI" id="CHEBI:57692"/>
    </cofactor>
</comment>
<dbReference type="OrthoDB" id="354at2759"/>
<feature type="domain" description="Acyl-CoA dehydrogenase/oxidase N-terminal" evidence="10">
    <location>
        <begin position="108"/>
        <end position="188"/>
    </location>
</feature>
<feature type="domain" description="Acyl-CoA dehydrogenase/oxidase C-terminal" evidence="9">
    <location>
        <begin position="317"/>
        <end position="440"/>
    </location>
</feature>
<dbReference type="SUPFAM" id="SSF47203">
    <property type="entry name" value="Acyl-CoA dehydrogenase C-terminal domain-like"/>
    <property type="match status" value="1"/>
</dbReference>
<dbReference type="Gene3D" id="1.10.540.10">
    <property type="entry name" value="Acyl-CoA dehydrogenase/oxidase, N-terminal domain"/>
    <property type="match status" value="1"/>
</dbReference>
<dbReference type="GO" id="GO:0003995">
    <property type="term" value="F:acyl-CoA dehydrogenase activity"/>
    <property type="evidence" value="ECO:0007669"/>
    <property type="project" value="TreeGrafter"/>
</dbReference>
<evidence type="ECO:0000259" key="9">
    <source>
        <dbReference type="Pfam" id="PF00441"/>
    </source>
</evidence>
<dbReference type="InterPro" id="IPR037069">
    <property type="entry name" value="AcylCoA_DH/ox_N_sf"/>
</dbReference>
<comment type="similarity">
    <text evidence="3">Belongs to the acyl-CoA dehydrogenase family.</text>
</comment>
<accession>A0A6J0C8A6</accession>
<dbReference type="Proteomes" id="UP000829291">
    <property type="component" value="Chromosome 1"/>
</dbReference>
<keyword evidence="12" id="KW-1185">Reference proteome</keyword>
<dbReference type="Pfam" id="PF21343">
    <property type="entry name" value="ACAD9-ACADV_C"/>
    <property type="match status" value="1"/>
</dbReference>
<evidence type="ECO:0000256" key="2">
    <source>
        <dbReference type="ARBA" id="ARBA00004173"/>
    </source>
</evidence>
<evidence type="ECO:0000313" key="13">
    <source>
        <dbReference type="RefSeq" id="XP_015522630.2"/>
    </source>
</evidence>
<dbReference type="KEGG" id="nlo:107226353"/>
<keyword evidence="4" id="KW-0285">Flavoprotein</keyword>
<dbReference type="InterPro" id="IPR009100">
    <property type="entry name" value="AcylCoA_DH/oxidase_NM_dom_sf"/>
</dbReference>
<dbReference type="FunCoup" id="A0A6J0C8A6">
    <property type="interactions" value="145"/>
</dbReference>
<dbReference type="InParanoid" id="A0A6J0C8A6"/>
<keyword evidence="6" id="KW-0809">Transit peptide</keyword>
<dbReference type="GO" id="GO:0006631">
    <property type="term" value="P:fatty acid metabolic process"/>
    <property type="evidence" value="ECO:0007669"/>
    <property type="project" value="UniProtKB-ARBA"/>
</dbReference>